<name>A0ABW0TMG0_9BACL</name>
<gene>
    <name evidence="1" type="ORF">ACFPRA_11775</name>
</gene>
<sequence length="41" mass="5006">MWRWFEQEEVECTYTGDFEVYDERCLDPQNAQVDIYIAIKA</sequence>
<dbReference type="InterPro" id="IPR011256">
    <property type="entry name" value="Reg_factor_effector_dom_sf"/>
</dbReference>
<evidence type="ECO:0008006" key="3">
    <source>
        <dbReference type="Google" id="ProtNLM"/>
    </source>
</evidence>
<comment type="caution">
    <text evidence="1">The sequence shown here is derived from an EMBL/GenBank/DDBJ whole genome shotgun (WGS) entry which is preliminary data.</text>
</comment>
<dbReference type="EMBL" id="JBHSNO010000005">
    <property type="protein sequence ID" value="MFC5589573.1"/>
    <property type="molecule type" value="Genomic_DNA"/>
</dbReference>
<dbReference type="SUPFAM" id="SSF55136">
    <property type="entry name" value="Probable bacterial effector-binding domain"/>
    <property type="match status" value="1"/>
</dbReference>
<dbReference type="Proteomes" id="UP001596109">
    <property type="component" value="Unassembled WGS sequence"/>
</dbReference>
<dbReference type="RefSeq" id="WP_381434884.1">
    <property type="nucleotide sequence ID" value="NZ_JBHSNO010000005.1"/>
</dbReference>
<protein>
    <recommendedName>
        <fullName evidence="3">GyrI-like small molecule binding domain-containing protein</fullName>
    </recommendedName>
</protein>
<evidence type="ECO:0000313" key="2">
    <source>
        <dbReference type="Proteomes" id="UP001596109"/>
    </source>
</evidence>
<organism evidence="1 2">
    <name type="scientific">Sporosarcina soli</name>
    <dbReference type="NCBI Taxonomy" id="334736"/>
    <lineage>
        <taxon>Bacteria</taxon>
        <taxon>Bacillati</taxon>
        <taxon>Bacillota</taxon>
        <taxon>Bacilli</taxon>
        <taxon>Bacillales</taxon>
        <taxon>Caryophanaceae</taxon>
        <taxon>Sporosarcina</taxon>
    </lineage>
</organism>
<keyword evidence="2" id="KW-1185">Reference proteome</keyword>
<dbReference type="Gene3D" id="3.20.80.10">
    <property type="entry name" value="Regulatory factor, effector binding domain"/>
    <property type="match status" value="1"/>
</dbReference>
<accession>A0ABW0TMG0</accession>
<reference evidence="2" key="1">
    <citation type="journal article" date="2019" name="Int. J. Syst. Evol. Microbiol.">
        <title>The Global Catalogue of Microorganisms (GCM) 10K type strain sequencing project: providing services to taxonomists for standard genome sequencing and annotation.</title>
        <authorList>
            <consortium name="The Broad Institute Genomics Platform"/>
            <consortium name="The Broad Institute Genome Sequencing Center for Infectious Disease"/>
            <person name="Wu L."/>
            <person name="Ma J."/>
        </authorList>
    </citation>
    <scope>NUCLEOTIDE SEQUENCE [LARGE SCALE GENOMIC DNA]</scope>
    <source>
        <strain evidence="2">CGMCC 4.1434</strain>
    </source>
</reference>
<proteinExistence type="predicted"/>
<evidence type="ECO:0000313" key="1">
    <source>
        <dbReference type="EMBL" id="MFC5589573.1"/>
    </source>
</evidence>